<dbReference type="Proteomes" id="UP000326903">
    <property type="component" value="Unassembled WGS sequence"/>
</dbReference>
<keyword evidence="3" id="KW-1185">Reference proteome</keyword>
<reference evidence="2 3" key="1">
    <citation type="submission" date="2019-09" db="EMBL/GenBank/DDBJ databases">
        <title>Draft genome sequence of Ginsengibacter sp. BR5-29.</title>
        <authorList>
            <person name="Im W.-T."/>
        </authorList>
    </citation>
    <scope>NUCLEOTIDE SEQUENCE [LARGE SCALE GENOMIC DNA]</scope>
    <source>
        <strain evidence="2 3">BR5-29</strain>
    </source>
</reference>
<evidence type="ECO:0000313" key="2">
    <source>
        <dbReference type="EMBL" id="KAA9040605.1"/>
    </source>
</evidence>
<dbReference type="InterPro" id="IPR013783">
    <property type="entry name" value="Ig-like_fold"/>
</dbReference>
<feature type="domain" description="Secretion system C-terminal sorting" evidence="1">
    <location>
        <begin position="112"/>
        <end position="180"/>
    </location>
</feature>
<dbReference type="AlphaFoldDB" id="A0A5J5IHP5"/>
<dbReference type="Gene3D" id="2.60.40.10">
    <property type="entry name" value="Immunoglobulins"/>
    <property type="match status" value="1"/>
</dbReference>
<evidence type="ECO:0000313" key="3">
    <source>
        <dbReference type="Proteomes" id="UP000326903"/>
    </source>
</evidence>
<organism evidence="2 3">
    <name type="scientific">Ginsengibacter hankyongi</name>
    <dbReference type="NCBI Taxonomy" id="2607284"/>
    <lineage>
        <taxon>Bacteria</taxon>
        <taxon>Pseudomonadati</taxon>
        <taxon>Bacteroidota</taxon>
        <taxon>Chitinophagia</taxon>
        <taxon>Chitinophagales</taxon>
        <taxon>Chitinophagaceae</taxon>
        <taxon>Ginsengibacter</taxon>
    </lineage>
</organism>
<comment type="caution">
    <text evidence="2">The sequence shown here is derived from an EMBL/GenBank/DDBJ whole genome shotgun (WGS) entry which is preliminary data.</text>
</comment>
<dbReference type="InterPro" id="IPR026444">
    <property type="entry name" value="Secre_tail"/>
</dbReference>
<evidence type="ECO:0000259" key="1">
    <source>
        <dbReference type="Pfam" id="PF18962"/>
    </source>
</evidence>
<protein>
    <submittedName>
        <fullName evidence="2">T9SS type A sorting domain-containing protein</fullName>
    </submittedName>
</protein>
<gene>
    <name evidence="2" type="ORF">FW778_00760</name>
</gene>
<dbReference type="NCBIfam" id="TIGR04183">
    <property type="entry name" value="Por_Secre_tail"/>
    <property type="match status" value="1"/>
</dbReference>
<name>A0A5J5IHP5_9BACT</name>
<dbReference type="EMBL" id="VYQF01000001">
    <property type="protein sequence ID" value="KAA9040605.1"/>
    <property type="molecule type" value="Genomic_DNA"/>
</dbReference>
<proteinExistence type="predicted"/>
<sequence>MTIASSSVNNALPVTFLLFNVTPLVNHAILPQWKTAVEINNANYEVERSTDGRNWIKIATVLPVPSHEYDYTDNAVAAGLYYYRIKQVDTNGSYNYSIIRVIKLNGDTRLSIWPNPVTNILFVQSNFTKGRFEITDASGKIIKKEIINNTLTTVPLQHLAKGIYTIRLYYNGGMFVEKFIKQ</sequence>
<accession>A0A5J5IHP5</accession>
<dbReference type="Pfam" id="PF18962">
    <property type="entry name" value="Por_Secre_tail"/>
    <property type="match status" value="1"/>
</dbReference>